<reference evidence="4" key="1">
    <citation type="submission" date="2022-11" db="UniProtKB">
        <authorList>
            <consortium name="WormBaseParasite"/>
        </authorList>
    </citation>
    <scope>IDENTIFICATION</scope>
</reference>
<accession>A0A915DCK9</accession>
<protein>
    <submittedName>
        <fullName evidence="4">Uncharacterized protein</fullName>
    </submittedName>
</protein>
<dbReference type="PANTHER" id="PTHR46771:SF5">
    <property type="entry name" value="DETERIN"/>
    <property type="match status" value="1"/>
</dbReference>
<keyword evidence="3" id="KW-1185">Reference proteome</keyword>
<dbReference type="SMART" id="SM00238">
    <property type="entry name" value="BIR"/>
    <property type="match status" value="1"/>
</dbReference>
<dbReference type="AlphaFoldDB" id="A0A915DCK9"/>
<sequence length="150" mass="17617">MQEHEVGHLFDTVNTQYFDYTNRLHTFNGKWKYDKVKGANCTSKNLAKQHEMLWDPEDQPSVEHHKHRPDCELAKLNKPEEQFVVKDWLRVISYVKATQQYPCIAESTESLSALMDKLVTNTEKFSALNFVKLFVNFVIRLKLENNTTKP</sequence>
<dbReference type="InterPro" id="IPR051190">
    <property type="entry name" value="Baculoviral_IAP"/>
</dbReference>
<dbReference type="WBParaSite" id="jg17796">
    <property type="protein sequence ID" value="jg17796"/>
    <property type="gene ID" value="jg17796"/>
</dbReference>
<dbReference type="SUPFAM" id="SSF57924">
    <property type="entry name" value="Inhibitor of apoptosis (IAP) repeat"/>
    <property type="match status" value="1"/>
</dbReference>
<keyword evidence="2" id="KW-0862">Zinc</keyword>
<organism evidence="3 4">
    <name type="scientific">Ditylenchus dipsaci</name>
    <dbReference type="NCBI Taxonomy" id="166011"/>
    <lineage>
        <taxon>Eukaryota</taxon>
        <taxon>Metazoa</taxon>
        <taxon>Ecdysozoa</taxon>
        <taxon>Nematoda</taxon>
        <taxon>Chromadorea</taxon>
        <taxon>Rhabditida</taxon>
        <taxon>Tylenchina</taxon>
        <taxon>Tylenchomorpha</taxon>
        <taxon>Sphaerularioidea</taxon>
        <taxon>Anguinidae</taxon>
        <taxon>Anguininae</taxon>
        <taxon>Ditylenchus</taxon>
    </lineage>
</organism>
<evidence type="ECO:0000256" key="2">
    <source>
        <dbReference type="ARBA" id="ARBA00022833"/>
    </source>
</evidence>
<evidence type="ECO:0000256" key="1">
    <source>
        <dbReference type="ARBA" id="ARBA00022723"/>
    </source>
</evidence>
<dbReference type="GO" id="GO:0046872">
    <property type="term" value="F:metal ion binding"/>
    <property type="evidence" value="ECO:0007669"/>
    <property type="project" value="UniProtKB-KW"/>
</dbReference>
<dbReference type="InterPro" id="IPR001370">
    <property type="entry name" value="BIR_rpt"/>
</dbReference>
<evidence type="ECO:0000313" key="4">
    <source>
        <dbReference type="WBParaSite" id="jg17796"/>
    </source>
</evidence>
<dbReference type="Gene3D" id="1.10.1170.10">
    <property type="entry name" value="Inhibitor Of Apoptosis Protein (2mihbC-IAP-1), Chain A"/>
    <property type="match status" value="1"/>
</dbReference>
<dbReference type="PANTHER" id="PTHR46771">
    <property type="entry name" value="DETERIN"/>
    <property type="match status" value="1"/>
</dbReference>
<dbReference type="Proteomes" id="UP000887574">
    <property type="component" value="Unplaced"/>
</dbReference>
<proteinExistence type="predicted"/>
<evidence type="ECO:0000313" key="3">
    <source>
        <dbReference type="Proteomes" id="UP000887574"/>
    </source>
</evidence>
<name>A0A915DCK9_9BILA</name>
<keyword evidence="1" id="KW-0479">Metal-binding</keyword>